<protein>
    <submittedName>
        <fullName evidence="2">Uncharacterized protein</fullName>
    </submittedName>
</protein>
<feature type="compositionally biased region" description="Basic residues" evidence="1">
    <location>
        <begin position="197"/>
        <end position="214"/>
    </location>
</feature>
<accession>U6ML23</accession>
<sequence>MHSNTERLSAWRHLWAIAVVAFLLVVAPAARKRPLRQEIVDGATIEAPQASLHRWWTTLQEQVVAADSTRAVSSEYVSRLPADQQDLCERFSQVCLDSVNGDDDHSSSEISSSRRDSSLRERVFGIGLAEMTDFALAAPFLLASKWTAFTEMVLSLGILKDKYLSRFAALQEKLAPFLLITQEERAETAAAASRPPSRPRTHRRQSSKRGKKHAVHETSEHAALAAQGRYSAAGAAVADAAAATAAAAAAEGTDLGIDMEYVRISWTELQQLAEEERQVASTYLALAAEGNLFHSAPDDCLWEALLQQVVIKATAAASAAKSGLTATFPDLYREGTEGYNTAFAALAAADDHIRLLLSQQQDTYAGSQPVLFFLRGILLSICEGGECTGVF</sequence>
<reference evidence="2" key="2">
    <citation type="submission" date="2013-10" db="EMBL/GenBank/DDBJ databases">
        <authorList>
            <person name="Aslett M."/>
        </authorList>
    </citation>
    <scope>NUCLEOTIDE SEQUENCE [LARGE SCALE GENOMIC DNA]</scope>
    <source>
        <strain evidence="2">Houghton</strain>
    </source>
</reference>
<evidence type="ECO:0000313" key="2">
    <source>
        <dbReference type="EMBL" id="CDJ64947.1"/>
    </source>
</evidence>
<dbReference type="OrthoDB" id="347150at2759"/>
<dbReference type="VEuPathDB" id="ToxoDB:ENH_00085720"/>
<reference evidence="2" key="1">
    <citation type="submission" date="2013-10" db="EMBL/GenBank/DDBJ databases">
        <title>Genomic analysis of the causative agents of coccidiosis in chickens.</title>
        <authorList>
            <person name="Reid A.J."/>
            <person name="Blake D."/>
            <person name="Billington K."/>
            <person name="Browne H."/>
            <person name="Dunn M."/>
            <person name="Hung S."/>
            <person name="Kawahara F."/>
            <person name="Miranda-Saavedra D."/>
            <person name="Mourier T."/>
            <person name="Nagra H."/>
            <person name="Otto T.D."/>
            <person name="Rawlings N."/>
            <person name="Sanchez A."/>
            <person name="Sanders M."/>
            <person name="Subramaniam C."/>
            <person name="Tay Y."/>
            <person name="Dear P."/>
            <person name="Doerig C."/>
            <person name="Gruber A."/>
            <person name="Parkinson J."/>
            <person name="Shirley M."/>
            <person name="Wan K.L."/>
            <person name="Berriman M."/>
            <person name="Tomley F."/>
            <person name="Pain A."/>
        </authorList>
    </citation>
    <scope>NUCLEOTIDE SEQUENCE [LARGE SCALE GENOMIC DNA]</scope>
    <source>
        <strain evidence="2">Houghton</strain>
    </source>
</reference>
<feature type="region of interest" description="Disordered" evidence="1">
    <location>
        <begin position="188"/>
        <end position="218"/>
    </location>
</feature>
<evidence type="ECO:0000256" key="1">
    <source>
        <dbReference type="SAM" id="MobiDB-lite"/>
    </source>
</evidence>
<dbReference type="EMBL" id="HG723039">
    <property type="protein sequence ID" value="CDJ64947.1"/>
    <property type="molecule type" value="Genomic_DNA"/>
</dbReference>
<dbReference type="GeneID" id="25478699"/>
<proteinExistence type="predicted"/>
<organism evidence="2 3">
    <name type="scientific">Eimeria necatrix</name>
    <dbReference type="NCBI Taxonomy" id="51315"/>
    <lineage>
        <taxon>Eukaryota</taxon>
        <taxon>Sar</taxon>
        <taxon>Alveolata</taxon>
        <taxon>Apicomplexa</taxon>
        <taxon>Conoidasida</taxon>
        <taxon>Coccidia</taxon>
        <taxon>Eucoccidiorida</taxon>
        <taxon>Eimeriorina</taxon>
        <taxon>Eimeriidae</taxon>
        <taxon>Eimeria</taxon>
    </lineage>
</organism>
<gene>
    <name evidence="2" type="ORF">ENH_00085720</name>
</gene>
<evidence type="ECO:0000313" key="3">
    <source>
        <dbReference type="Proteomes" id="UP000030754"/>
    </source>
</evidence>
<name>U6ML23_9EIME</name>
<dbReference type="Proteomes" id="UP000030754">
    <property type="component" value="Unassembled WGS sequence"/>
</dbReference>
<dbReference type="AlphaFoldDB" id="U6ML23"/>
<keyword evidence="3" id="KW-1185">Reference proteome</keyword>
<dbReference type="RefSeq" id="XP_013433414.1">
    <property type="nucleotide sequence ID" value="XM_013577960.1"/>
</dbReference>